<feature type="transmembrane region" description="Helical" evidence="1">
    <location>
        <begin position="192"/>
        <end position="216"/>
    </location>
</feature>
<gene>
    <name evidence="2" type="ORF">NCTC1934_04854</name>
</gene>
<proteinExistence type="predicted"/>
<keyword evidence="1" id="KW-0812">Transmembrane</keyword>
<feature type="transmembrane region" description="Helical" evidence="1">
    <location>
        <begin position="287"/>
        <end position="308"/>
    </location>
</feature>
<dbReference type="EMBL" id="UGRY01000003">
    <property type="protein sequence ID" value="SUD47540.1"/>
    <property type="molecule type" value="Genomic_DNA"/>
</dbReference>
<reference evidence="2 3" key="1">
    <citation type="submission" date="2018-06" db="EMBL/GenBank/DDBJ databases">
        <authorList>
            <consortium name="Pathogen Informatics"/>
            <person name="Doyle S."/>
        </authorList>
    </citation>
    <scope>NUCLEOTIDE SEQUENCE [LARGE SCALE GENOMIC DNA]</scope>
    <source>
        <strain evidence="2 3">NCTC1934</strain>
    </source>
</reference>
<dbReference type="RefSeq" id="WP_051037042.1">
    <property type="nucleotide sequence ID" value="NZ_UGRY01000003.1"/>
</dbReference>
<evidence type="ECO:0000256" key="1">
    <source>
        <dbReference type="SAM" id="Phobius"/>
    </source>
</evidence>
<sequence>MVDSARENRMVIGLLADPDLPSRLARRLGDELPGELGRALGGGTEWRAEVLADPFEALYPDHEYLIDKAHERVRDTPWDIALCVTDLPLYDDGGIVVANIDAPGRVAVVSLPALGGVRLRRRLTELAVALVGALLRRPEDASVDRELARRLPSPLRVHRGPADTDTSVVRSRRSGVPTLLAGMVRANRPWQLIVGLSTALAGALTGTAFGVLYSSIWTLAISLSGLRLAGITVAALASLTLWIIVGHGLWDTHESFGRTKDSDRRLRNAGTVATVAVAQRSVRIHDYLAIALVATVLGTIAGAVGSGLEDDLTVRKATYSHRERERRRRAERRPDS</sequence>
<name>A0A379JGF2_9NOCA</name>
<keyword evidence="1" id="KW-0472">Membrane</keyword>
<dbReference type="OrthoDB" id="8477132at2"/>
<evidence type="ECO:0000313" key="3">
    <source>
        <dbReference type="Proteomes" id="UP000255467"/>
    </source>
</evidence>
<dbReference type="STRING" id="1406858.GCA_000710895_00494"/>
<keyword evidence="3" id="KW-1185">Reference proteome</keyword>
<evidence type="ECO:0000313" key="2">
    <source>
        <dbReference type="EMBL" id="SUD47540.1"/>
    </source>
</evidence>
<accession>A0A379JGF2</accession>
<feature type="transmembrane region" description="Helical" evidence="1">
    <location>
        <begin position="228"/>
        <end position="250"/>
    </location>
</feature>
<keyword evidence="1" id="KW-1133">Transmembrane helix</keyword>
<organism evidence="2 3">
    <name type="scientific">Nocardia otitidiscaviarum</name>
    <dbReference type="NCBI Taxonomy" id="1823"/>
    <lineage>
        <taxon>Bacteria</taxon>
        <taxon>Bacillati</taxon>
        <taxon>Actinomycetota</taxon>
        <taxon>Actinomycetes</taxon>
        <taxon>Mycobacteriales</taxon>
        <taxon>Nocardiaceae</taxon>
        <taxon>Nocardia</taxon>
    </lineage>
</organism>
<protein>
    <submittedName>
        <fullName evidence="2">Uncharacterized protein</fullName>
    </submittedName>
</protein>
<dbReference type="Proteomes" id="UP000255467">
    <property type="component" value="Unassembled WGS sequence"/>
</dbReference>
<dbReference type="AlphaFoldDB" id="A0A379JGF2"/>